<dbReference type="SUPFAM" id="SSF54373">
    <property type="entry name" value="FAD-linked reductases, C-terminal domain"/>
    <property type="match status" value="1"/>
</dbReference>
<dbReference type="Gene3D" id="3.40.50.720">
    <property type="entry name" value="NAD(P)-binding Rossmann-like Domain"/>
    <property type="match status" value="1"/>
</dbReference>
<dbReference type="PROSITE" id="PS00677">
    <property type="entry name" value="DAO"/>
    <property type="match status" value="1"/>
</dbReference>
<dbReference type="EMBL" id="JBEDNZ010000018">
    <property type="protein sequence ID" value="KAL0820885.1"/>
    <property type="molecule type" value="Genomic_DNA"/>
</dbReference>
<feature type="binding site" evidence="7">
    <location>
        <position position="224"/>
    </location>
    <ligand>
        <name>D-dopa</name>
        <dbReference type="ChEBI" id="CHEBI:149689"/>
    </ligand>
</feature>
<evidence type="ECO:0000256" key="5">
    <source>
        <dbReference type="ARBA" id="ARBA00022827"/>
    </source>
</evidence>
<keyword evidence="4" id="KW-0285">Flavoprotein</keyword>
<evidence type="ECO:0000256" key="3">
    <source>
        <dbReference type="ARBA" id="ARBA00006730"/>
    </source>
</evidence>
<dbReference type="Gene3D" id="3.30.9.10">
    <property type="entry name" value="D-Amino Acid Oxidase, subunit A, domain 2"/>
    <property type="match status" value="1"/>
</dbReference>
<proteinExistence type="inferred from homology"/>
<keyword evidence="5 7" id="KW-0274">FAD</keyword>
<feature type="binding site" evidence="7">
    <location>
        <position position="279"/>
    </location>
    <ligand>
        <name>D-dopa</name>
        <dbReference type="ChEBI" id="CHEBI:149689"/>
    </ligand>
</feature>
<evidence type="ECO:0000256" key="7">
    <source>
        <dbReference type="PIRSR" id="PIRSR000189-1"/>
    </source>
</evidence>
<evidence type="ECO:0000256" key="1">
    <source>
        <dbReference type="ARBA" id="ARBA00001974"/>
    </source>
</evidence>
<dbReference type="Pfam" id="PF01266">
    <property type="entry name" value="DAO"/>
    <property type="match status" value="1"/>
</dbReference>
<feature type="binding site" evidence="7">
    <location>
        <position position="184"/>
    </location>
    <ligand>
        <name>FAD</name>
        <dbReference type="ChEBI" id="CHEBI:57692"/>
    </ligand>
</feature>
<organism evidence="9 10">
    <name type="scientific">Loxostege sticticalis</name>
    <name type="common">Beet webworm moth</name>
    <dbReference type="NCBI Taxonomy" id="481309"/>
    <lineage>
        <taxon>Eukaryota</taxon>
        <taxon>Metazoa</taxon>
        <taxon>Ecdysozoa</taxon>
        <taxon>Arthropoda</taxon>
        <taxon>Hexapoda</taxon>
        <taxon>Insecta</taxon>
        <taxon>Pterygota</taxon>
        <taxon>Neoptera</taxon>
        <taxon>Endopterygota</taxon>
        <taxon>Lepidoptera</taxon>
        <taxon>Glossata</taxon>
        <taxon>Ditrysia</taxon>
        <taxon>Pyraloidea</taxon>
        <taxon>Crambidae</taxon>
        <taxon>Pyraustinae</taxon>
        <taxon>Loxostege</taxon>
    </lineage>
</organism>
<comment type="caution">
    <text evidence="9">The sequence shown here is derived from an EMBL/GenBank/DDBJ whole genome shotgun (WGS) entry which is preliminary data.</text>
</comment>
<dbReference type="SUPFAM" id="SSF51971">
    <property type="entry name" value="Nucleotide-binding domain"/>
    <property type="match status" value="1"/>
</dbReference>
<evidence type="ECO:0000313" key="9">
    <source>
        <dbReference type="EMBL" id="KAL0820885.1"/>
    </source>
</evidence>
<keyword evidence="6" id="KW-0560">Oxidoreductase</keyword>
<accession>A0ABD0SM25</accession>
<dbReference type="GO" id="GO:0005782">
    <property type="term" value="C:peroxisomal matrix"/>
    <property type="evidence" value="ECO:0007669"/>
    <property type="project" value="UniProtKB-SubCell"/>
</dbReference>
<gene>
    <name evidence="9" type="ORF">ABMA28_005551</name>
</gene>
<evidence type="ECO:0000256" key="6">
    <source>
        <dbReference type="ARBA" id="ARBA00023002"/>
    </source>
</evidence>
<sequence length="336" mass="37659">MVKIAVLGAGINGLASAVKIQEAYEDAEVVLIANEFTPDTTADGSGGLWNPYLCGSTPEDRLAKWGSETYKLLHQLWLEGGYNICLIPIYDFYRNSQQLKRPLWANTVFGYQQFDETQLKYYSQFYNVEYKAGITFVTFVVHSSSILKYLTEKFKIAKGKIMRAKVASLGEPLLREFDVVINCTGLGARDLVPDSSVFPIRGQISRMIAPWVNVVVIDEDSGHYIIPNTETCVLGGTHQEHDYNTHINNADTEFIHDGCRTIMPGLKHAKLVKHWVGLRPGRHEVRLEAEERDGKLIIHNYGHGGSGLTLFWGCAEGVVEILKKTIPSKKLQKSKL</sequence>
<reference evidence="9 10" key="1">
    <citation type="submission" date="2024-06" db="EMBL/GenBank/DDBJ databases">
        <title>A chromosome-level genome assembly of beet webworm, Loxostege sticticalis.</title>
        <authorList>
            <person name="Zhang Y."/>
        </authorList>
    </citation>
    <scope>NUCLEOTIDE SEQUENCE [LARGE SCALE GENOMIC DNA]</scope>
    <source>
        <strain evidence="9">AQ028</strain>
        <tissue evidence="9">Male pupae</tissue>
    </source>
</reference>
<protein>
    <recommendedName>
        <fullName evidence="8">FAD dependent oxidoreductase domain-containing protein</fullName>
    </recommendedName>
</protein>
<feature type="binding site" evidence="7">
    <location>
        <position position="305"/>
    </location>
    <ligand>
        <name>D-dopa</name>
        <dbReference type="ChEBI" id="CHEBI:149689"/>
    </ligand>
</feature>
<comment type="similarity">
    <text evidence="3">Belongs to the DAMOX/DASOX family.</text>
</comment>
<dbReference type="InterPro" id="IPR023209">
    <property type="entry name" value="DAO"/>
</dbReference>
<dbReference type="InterPro" id="IPR006076">
    <property type="entry name" value="FAD-dep_OxRdtase"/>
</dbReference>
<dbReference type="AlphaFoldDB" id="A0ABD0SM25"/>
<evidence type="ECO:0000313" key="10">
    <source>
        <dbReference type="Proteomes" id="UP001549921"/>
    </source>
</evidence>
<dbReference type="Proteomes" id="UP001549921">
    <property type="component" value="Unassembled WGS sequence"/>
</dbReference>
<dbReference type="GO" id="GO:0003884">
    <property type="term" value="F:D-amino-acid oxidase activity"/>
    <property type="evidence" value="ECO:0007669"/>
    <property type="project" value="UniProtKB-ARBA"/>
</dbReference>
<dbReference type="PANTHER" id="PTHR11530">
    <property type="entry name" value="D-AMINO ACID OXIDASE"/>
    <property type="match status" value="1"/>
</dbReference>
<comment type="subcellular location">
    <subcellularLocation>
        <location evidence="2">Peroxisome matrix</location>
    </subcellularLocation>
</comment>
<comment type="cofactor">
    <cofactor evidence="1 7">
        <name>FAD</name>
        <dbReference type="ChEBI" id="CHEBI:57692"/>
    </cofactor>
</comment>
<feature type="binding site" evidence="7">
    <location>
        <begin position="304"/>
        <end position="309"/>
    </location>
    <ligand>
        <name>FAD</name>
        <dbReference type="ChEBI" id="CHEBI:57692"/>
    </ligand>
</feature>
<feature type="binding site" evidence="7">
    <location>
        <position position="166"/>
    </location>
    <ligand>
        <name>FAD</name>
        <dbReference type="ChEBI" id="CHEBI:57692"/>
    </ligand>
</feature>
<evidence type="ECO:0000256" key="4">
    <source>
        <dbReference type="ARBA" id="ARBA00022630"/>
    </source>
</evidence>
<dbReference type="PANTHER" id="PTHR11530:SF11">
    <property type="entry name" value="D-ASPARTATE OXIDASE"/>
    <property type="match status" value="1"/>
</dbReference>
<evidence type="ECO:0000259" key="8">
    <source>
        <dbReference type="Pfam" id="PF01266"/>
    </source>
</evidence>
<dbReference type="PIRSF" id="PIRSF000189">
    <property type="entry name" value="D-aa_oxidase"/>
    <property type="match status" value="1"/>
</dbReference>
<feature type="domain" description="FAD dependent oxidoreductase" evidence="8">
    <location>
        <begin position="3"/>
        <end position="320"/>
    </location>
</feature>
<evidence type="ECO:0000256" key="2">
    <source>
        <dbReference type="ARBA" id="ARBA00004253"/>
    </source>
</evidence>
<name>A0ABD0SM25_LOXSC</name>
<dbReference type="InterPro" id="IPR006181">
    <property type="entry name" value="D-amino_acid_oxidase_CS"/>
</dbReference>